<evidence type="ECO:0000313" key="2">
    <source>
        <dbReference type="EMBL" id="CBA72742.1"/>
    </source>
</evidence>
<feature type="transmembrane region" description="Helical" evidence="1">
    <location>
        <begin position="38"/>
        <end position="60"/>
    </location>
</feature>
<accession>D2TZ02</accession>
<dbReference type="NCBIfam" id="NF007968">
    <property type="entry name" value="PRK10692.1"/>
    <property type="match status" value="1"/>
</dbReference>
<name>D2TZ02_9GAMM</name>
<protein>
    <recommendedName>
        <fullName evidence="3">Membrane protein YchH</fullName>
    </recommendedName>
</protein>
<gene>
    <name evidence="2" type="ORF">ARN_13940</name>
</gene>
<dbReference type="Pfam" id="PF10762">
    <property type="entry name" value="DUF2583"/>
    <property type="match status" value="1"/>
</dbReference>
<proteinExistence type="predicted"/>
<reference evidence="2" key="1">
    <citation type="journal article" date="2010" name="Insect Mol. Biol.">
        <title>The draft genome sequence of Arsenophonus nasoniae, son-killer bacterium of Nasonia vitripennis, reveals genes associated with virulence and symbiosis.</title>
        <authorList>
            <person name="Wilkes T."/>
            <person name="Darby A.C."/>
            <person name="Choi J."/>
            <person name="Colborne J.K."/>
            <person name="Werren J.H."/>
            <person name="Hurst G.D.D."/>
        </authorList>
    </citation>
    <scope>NUCLEOTIDE SEQUENCE</scope>
</reference>
<evidence type="ECO:0008006" key="3">
    <source>
        <dbReference type="Google" id="ProtNLM"/>
    </source>
</evidence>
<dbReference type="EMBL" id="FN545187">
    <property type="protein sequence ID" value="CBA72742.1"/>
    <property type="molecule type" value="Genomic_DNA"/>
</dbReference>
<keyword evidence="1" id="KW-0472">Membrane</keyword>
<keyword evidence="1" id="KW-1133">Transmembrane helix</keyword>
<dbReference type="InterPro" id="IPR019698">
    <property type="entry name" value="DUF2583"/>
</dbReference>
<sequence>MSENYYYNIVKEPLFLLFNIVHRDKYSGGYDMKRKQSFLLGNCLMVTGMAIMVISIAYNICNHVFQLDLPEYLAEISLISLFIGALIWLAGARVVGHEGIADRYWWLRNFDERHRR</sequence>
<organism evidence="2">
    <name type="scientific">Arsenophonus nasoniae</name>
    <name type="common">son-killer infecting Nasonia vitripennis</name>
    <dbReference type="NCBI Taxonomy" id="638"/>
    <lineage>
        <taxon>Bacteria</taxon>
        <taxon>Pseudomonadati</taxon>
        <taxon>Pseudomonadota</taxon>
        <taxon>Gammaproteobacteria</taxon>
        <taxon>Enterobacterales</taxon>
        <taxon>Morganellaceae</taxon>
        <taxon>Arsenophonus</taxon>
    </lineage>
</organism>
<keyword evidence="1" id="KW-0812">Transmembrane</keyword>
<evidence type="ECO:0000256" key="1">
    <source>
        <dbReference type="SAM" id="Phobius"/>
    </source>
</evidence>
<dbReference type="AlphaFoldDB" id="D2TZ02"/>
<feature type="transmembrane region" description="Helical" evidence="1">
    <location>
        <begin position="72"/>
        <end position="95"/>
    </location>
</feature>